<feature type="signal peptide" evidence="1">
    <location>
        <begin position="1"/>
        <end position="23"/>
    </location>
</feature>
<name>A0A932CNX6_UNCTE</name>
<dbReference type="Proteomes" id="UP000769766">
    <property type="component" value="Unassembled WGS sequence"/>
</dbReference>
<proteinExistence type="predicted"/>
<accession>A0A932CNX6</accession>
<evidence type="ECO:0000256" key="1">
    <source>
        <dbReference type="SAM" id="SignalP"/>
    </source>
</evidence>
<gene>
    <name evidence="2" type="ORF">HYY20_06795</name>
</gene>
<comment type="caution">
    <text evidence="2">The sequence shown here is derived from an EMBL/GenBank/DDBJ whole genome shotgun (WGS) entry which is preliminary data.</text>
</comment>
<dbReference type="InterPro" id="IPR024079">
    <property type="entry name" value="MetalloPept_cat_dom_sf"/>
</dbReference>
<reference evidence="2" key="1">
    <citation type="submission" date="2020-07" db="EMBL/GenBank/DDBJ databases">
        <title>Huge and variable diversity of episymbiotic CPR bacteria and DPANN archaea in groundwater ecosystems.</title>
        <authorList>
            <person name="He C.Y."/>
            <person name="Keren R."/>
            <person name="Whittaker M."/>
            <person name="Farag I.F."/>
            <person name="Doudna J."/>
            <person name="Cate J.H.D."/>
            <person name="Banfield J.F."/>
        </authorList>
    </citation>
    <scope>NUCLEOTIDE SEQUENCE</scope>
    <source>
        <strain evidence="2">NC_groundwater_672_Ag_B-0.1um_62_36</strain>
    </source>
</reference>
<dbReference type="SUPFAM" id="SSF55486">
    <property type="entry name" value="Metalloproteases ('zincins'), catalytic domain"/>
    <property type="match status" value="1"/>
</dbReference>
<organism evidence="2 3">
    <name type="scientific">Tectimicrobiota bacterium</name>
    <dbReference type="NCBI Taxonomy" id="2528274"/>
    <lineage>
        <taxon>Bacteria</taxon>
        <taxon>Pseudomonadati</taxon>
        <taxon>Nitrospinota/Tectimicrobiota group</taxon>
        <taxon>Candidatus Tectimicrobiota</taxon>
    </lineage>
</organism>
<dbReference type="Gene3D" id="3.40.390.10">
    <property type="entry name" value="Collagenase (Catalytic Domain)"/>
    <property type="match status" value="1"/>
</dbReference>
<evidence type="ECO:0008006" key="4">
    <source>
        <dbReference type="Google" id="ProtNLM"/>
    </source>
</evidence>
<evidence type="ECO:0000313" key="3">
    <source>
        <dbReference type="Proteomes" id="UP000769766"/>
    </source>
</evidence>
<sequence length="286" mass="31220">MLRVGTVVITLLSIDLLFGSAEATCNSCIVPGYGCYCAISGSKSDEQHLREVRLPVCCGSSFGTELCGEQGFYICEQRDGTVDPYCYWTYIDLYAHTPLISYGVNSNGLVVNGTTLSTNKLKSWVDDTIERWETPHGHPLFSGTYTTTRVANFITEDGYNTISGGRLFGGLGGTSLLFVSPMYSRGPFDQCAKEQDIMIATDPPAPWGGSPDACPTQTQLDIMLVITHELGHTLGVDHLQEFGSNLIMYEYPEGTDARGLCKRTITGKDLEYVYEANDLSAFSCSP</sequence>
<dbReference type="EMBL" id="JACPRF010000207">
    <property type="protein sequence ID" value="MBI2876571.1"/>
    <property type="molecule type" value="Genomic_DNA"/>
</dbReference>
<dbReference type="AlphaFoldDB" id="A0A932CNX6"/>
<evidence type="ECO:0000313" key="2">
    <source>
        <dbReference type="EMBL" id="MBI2876571.1"/>
    </source>
</evidence>
<keyword evidence="1" id="KW-0732">Signal</keyword>
<protein>
    <recommendedName>
        <fullName evidence="4">Peptidase M10 metallopeptidase domain-containing protein</fullName>
    </recommendedName>
</protein>
<dbReference type="GO" id="GO:0008237">
    <property type="term" value="F:metallopeptidase activity"/>
    <property type="evidence" value="ECO:0007669"/>
    <property type="project" value="InterPro"/>
</dbReference>
<feature type="chain" id="PRO_5037413459" description="Peptidase M10 metallopeptidase domain-containing protein" evidence="1">
    <location>
        <begin position="24"/>
        <end position="286"/>
    </location>
</feature>